<feature type="region of interest" description="Disordered" evidence="1">
    <location>
        <begin position="1"/>
        <end position="33"/>
    </location>
</feature>
<evidence type="ECO:0000256" key="1">
    <source>
        <dbReference type="SAM" id="MobiDB-lite"/>
    </source>
</evidence>
<feature type="compositionally biased region" description="Basic and acidic residues" evidence="1">
    <location>
        <begin position="1"/>
        <end position="18"/>
    </location>
</feature>
<dbReference type="EMBL" id="VSSQ01141124">
    <property type="protein sequence ID" value="MPN62711.1"/>
    <property type="molecule type" value="Genomic_DNA"/>
</dbReference>
<sequence length="95" mass="10684">MVEADRRRGDEADARPGEQFRAAPGPGPGDQRVGLLHVRRTDFSARQVKDFRIRFQHAAQEWNLVVGHDFKLCHNSEVSPLSKNSTGPQICNLFS</sequence>
<evidence type="ECO:0000313" key="2">
    <source>
        <dbReference type="EMBL" id="MPN62711.1"/>
    </source>
</evidence>
<dbReference type="AlphaFoldDB" id="A0A645JGH6"/>
<proteinExistence type="predicted"/>
<accession>A0A645JGH6</accession>
<reference evidence="2" key="1">
    <citation type="submission" date="2019-08" db="EMBL/GenBank/DDBJ databases">
        <authorList>
            <person name="Kucharzyk K."/>
            <person name="Murdoch R.W."/>
            <person name="Higgins S."/>
            <person name="Loffler F."/>
        </authorList>
    </citation>
    <scope>NUCLEOTIDE SEQUENCE</scope>
</reference>
<name>A0A645JGH6_9ZZZZ</name>
<protein>
    <submittedName>
        <fullName evidence="2">Uncharacterized protein</fullName>
    </submittedName>
</protein>
<organism evidence="2">
    <name type="scientific">bioreactor metagenome</name>
    <dbReference type="NCBI Taxonomy" id="1076179"/>
    <lineage>
        <taxon>unclassified sequences</taxon>
        <taxon>metagenomes</taxon>
        <taxon>ecological metagenomes</taxon>
    </lineage>
</organism>
<gene>
    <name evidence="2" type="ORF">SDC9_210464</name>
</gene>
<comment type="caution">
    <text evidence="2">The sequence shown here is derived from an EMBL/GenBank/DDBJ whole genome shotgun (WGS) entry which is preliminary data.</text>
</comment>